<gene>
    <name evidence="4" type="ORF">Pa4123_27740</name>
</gene>
<accession>A0ABQ5QUV0</accession>
<dbReference type="Proteomes" id="UP001144280">
    <property type="component" value="Unassembled WGS sequence"/>
</dbReference>
<evidence type="ECO:0000256" key="1">
    <source>
        <dbReference type="ARBA" id="ARBA00001947"/>
    </source>
</evidence>
<name>A0ABQ5QUV0_9ACTN</name>
<keyword evidence="2" id="KW-0862">Zinc</keyword>
<organism evidence="4 5">
    <name type="scientific">Phytohabitans aurantiacus</name>
    <dbReference type="NCBI Taxonomy" id="3016789"/>
    <lineage>
        <taxon>Bacteria</taxon>
        <taxon>Bacillati</taxon>
        <taxon>Actinomycetota</taxon>
        <taxon>Actinomycetes</taxon>
        <taxon>Micromonosporales</taxon>
        <taxon>Micromonosporaceae</taxon>
    </lineage>
</organism>
<dbReference type="InterPro" id="IPR011330">
    <property type="entry name" value="Glyco_hydro/deAcase_b/a-brl"/>
</dbReference>
<reference evidence="4" key="1">
    <citation type="submission" date="2022-12" db="EMBL/GenBank/DDBJ databases">
        <title>New Phytohabitans aurantiacus sp. RD004123 nov., an actinomycete isolated from soil.</title>
        <authorList>
            <person name="Triningsih D.W."/>
            <person name="Harunari E."/>
            <person name="Igarashi Y."/>
        </authorList>
    </citation>
    <scope>NUCLEOTIDE SEQUENCE</scope>
    <source>
        <strain evidence="4">RD004123</strain>
    </source>
</reference>
<comment type="cofactor">
    <cofactor evidence="1">
        <name>Zn(2+)</name>
        <dbReference type="ChEBI" id="CHEBI:29105"/>
    </cofactor>
</comment>
<dbReference type="Pfam" id="PF01074">
    <property type="entry name" value="Glyco_hydro_38N"/>
    <property type="match status" value="1"/>
</dbReference>
<dbReference type="SUPFAM" id="SSF74650">
    <property type="entry name" value="Galactose mutarotase-like"/>
    <property type="match status" value="1"/>
</dbReference>
<evidence type="ECO:0000313" key="5">
    <source>
        <dbReference type="Proteomes" id="UP001144280"/>
    </source>
</evidence>
<dbReference type="Gene3D" id="3.20.110.10">
    <property type="entry name" value="Glycoside hydrolase 38, N terminal domain"/>
    <property type="match status" value="1"/>
</dbReference>
<keyword evidence="5" id="KW-1185">Reference proteome</keyword>
<dbReference type="SUPFAM" id="SSF88713">
    <property type="entry name" value="Glycoside hydrolase/deacetylase"/>
    <property type="match status" value="1"/>
</dbReference>
<evidence type="ECO:0000313" key="4">
    <source>
        <dbReference type="EMBL" id="GLH97499.1"/>
    </source>
</evidence>
<dbReference type="InterPro" id="IPR027291">
    <property type="entry name" value="Glyco_hydro_38_N_sf"/>
</dbReference>
<dbReference type="Gene3D" id="2.70.98.30">
    <property type="entry name" value="Golgi alpha-mannosidase II, domain 4"/>
    <property type="match status" value="1"/>
</dbReference>
<feature type="domain" description="Glycoside hydrolase family 38 N-terminal" evidence="3">
    <location>
        <begin position="112"/>
        <end position="414"/>
    </location>
</feature>
<proteinExistence type="predicted"/>
<protein>
    <submittedName>
        <fullName evidence="4">Alpha-mannosidase</fullName>
    </submittedName>
</protein>
<dbReference type="InterPro" id="IPR050843">
    <property type="entry name" value="Glycosyl_Hydrlase_38"/>
</dbReference>
<comment type="caution">
    <text evidence="4">The sequence shown here is derived from an EMBL/GenBank/DDBJ whole genome shotgun (WGS) entry which is preliminary data.</text>
</comment>
<evidence type="ECO:0000256" key="2">
    <source>
        <dbReference type="ARBA" id="ARBA00022833"/>
    </source>
</evidence>
<dbReference type="CDD" id="cd10791">
    <property type="entry name" value="GH38N_AMII_like_1"/>
    <property type="match status" value="1"/>
</dbReference>
<dbReference type="PANTHER" id="PTHR11607">
    <property type="entry name" value="ALPHA-MANNOSIDASE"/>
    <property type="match status" value="1"/>
</dbReference>
<dbReference type="RefSeq" id="WP_281895440.1">
    <property type="nucleotide sequence ID" value="NZ_BSDI01000011.1"/>
</dbReference>
<dbReference type="EMBL" id="BSDI01000011">
    <property type="protein sequence ID" value="GLH97499.1"/>
    <property type="molecule type" value="Genomic_DNA"/>
</dbReference>
<sequence length="1007" mass="108594">MTSRLLRASLGSPGYDDMRSTLSGAGTVVVAGSVRAAALPLFRGDPLHQAVRVTGAPAGASIELRDGDTVLDSGVAGDDLWLPEVASPRAVTVSVEGVGSGTLVVQPQRKWTVHVVHHSHLDIGYTDRQGVVLRNHLEYLDSALDLAAATDDWPDDARFRWTVESALPVRRWLDARDKAAVDRFLALARDGRIEVTAMPFQLHTEACSVEELHRLLRFTDDLRERHGIPVTSAMHTDVPGAVIGFVDALAASGVRYLSAAHNWAGRSVPFLTGGQELGRPFWWRSPAGNRLLVWFTDTPHGMAYMEGNVVGLAESFPAAEEFLPGYLWLLANEPVPYGREAFGWSGHTLTKKEPYPHDVLHLRVQGGNADNAGPSIVPPSVIRAWNEKYAYPKLRMSTNTDFFVDAEARIGDRVPEHSGDWTDWWADGLGSGARPLGYARRAQHAVRHAETLHTLAGADATAEVDAVYDKLGLFDEHTWGAANPWHDHEDGFDSGGLQWARKCEMAYSGADDADDLRHAGAHRLGARLAPAADALTSYLVTNLGPADRTDLVEAFLPASVVPLDTAVSIVDARSGAVLPFEESAVRPEDWPTRPAGRHLRFVVAVPSVGHARVDVVPGSGPSSVESLDSWQIENEYYRVSVDPRDGVLRSIFDKRAGRELVNGGAYAGMNQYVYERYSTAPHVNHLSGHIEAPEGDLALLAGRSIGRRASLIRATRSAVGETLEIELDGEGVRWLRTTITLIAGVPRVDITNKLYKDGAPAKESVFFAFPFAMPAPVAWELTGGVGGGDAPVVPGAASHMTPVRHWVAFDDGEVTAVWATLQAPLVMYGDIFLPYAPFPPTLEPSPAEPGTVYSWAMNNIWDTNFPAQQQGETTFRYAVASAAGADPRVLGPATAAGFTDAFVAVPLTGTGAPSPAEGRVASVDHPQVRVAGIGPSRRDHDVVVYLASVSETAVRTFLRFPGAERAWLGTSLERSLEPLSISDGVIDVEIPAGGFVAVSIDRTARLR</sequence>
<evidence type="ECO:0000259" key="3">
    <source>
        <dbReference type="Pfam" id="PF01074"/>
    </source>
</evidence>
<dbReference type="InterPro" id="IPR011013">
    <property type="entry name" value="Gal_mutarotase_sf_dom"/>
</dbReference>
<dbReference type="PANTHER" id="PTHR11607:SF3">
    <property type="entry name" value="LYSOSOMAL ALPHA-MANNOSIDASE"/>
    <property type="match status" value="1"/>
</dbReference>
<dbReference type="InterPro" id="IPR000602">
    <property type="entry name" value="Glyco_hydro_38_N"/>
</dbReference>